<comment type="caution">
    <text evidence="1">The sequence shown here is derived from an EMBL/GenBank/DDBJ whole genome shotgun (WGS) entry which is preliminary data.</text>
</comment>
<organism evidence="1 2">
    <name type="scientific">Euplotes crassus</name>
    <dbReference type="NCBI Taxonomy" id="5936"/>
    <lineage>
        <taxon>Eukaryota</taxon>
        <taxon>Sar</taxon>
        <taxon>Alveolata</taxon>
        <taxon>Ciliophora</taxon>
        <taxon>Intramacronucleata</taxon>
        <taxon>Spirotrichea</taxon>
        <taxon>Hypotrichia</taxon>
        <taxon>Euplotida</taxon>
        <taxon>Euplotidae</taxon>
        <taxon>Moneuplotes</taxon>
    </lineage>
</organism>
<evidence type="ECO:0000313" key="1">
    <source>
        <dbReference type="EMBL" id="CAI2373332.1"/>
    </source>
</evidence>
<reference evidence="1" key="1">
    <citation type="submission" date="2023-07" db="EMBL/GenBank/DDBJ databases">
        <authorList>
            <consortium name="AG Swart"/>
            <person name="Singh M."/>
            <person name="Singh A."/>
            <person name="Seah K."/>
            <person name="Emmerich C."/>
        </authorList>
    </citation>
    <scope>NUCLEOTIDE SEQUENCE</scope>
    <source>
        <strain evidence="1">DP1</strain>
    </source>
</reference>
<gene>
    <name evidence="1" type="ORF">ECRASSUSDP1_LOCUS14674</name>
</gene>
<evidence type="ECO:0000313" key="2">
    <source>
        <dbReference type="Proteomes" id="UP001295684"/>
    </source>
</evidence>
<protein>
    <submittedName>
        <fullName evidence="1">Uncharacterized protein</fullName>
    </submittedName>
</protein>
<dbReference type="AlphaFoldDB" id="A0AAD1XIG8"/>
<sequence>MNSISINYWSQTLMMVCPISSEKWEISILNLQQEELEFHPAFWIITGLFLAFGVFSALNEDLFNSLDEDQERDSLRVEDVPFCSDDDEMDEYQDLFNKDDPLIKETQNNTEKNMYIGIDHSINLKEEIETLSEKNNNIEKLSFHYFRCDKLKKPSTTKSCELNRSLTNKGIFEKITIPNLKCYNSQTEPSTVAELSPKNKLSRKRVRFQ</sequence>
<dbReference type="EMBL" id="CAMPGE010014675">
    <property type="protein sequence ID" value="CAI2373332.1"/>
    <property type="molecule type" value="Genomic_DNA"/>
</dbReference>
<keyword evidence="2" id="KW-1185">Reference proteome</keyword>
<dbReference type="Proteomes" id="UP001295684">
    <property type="component" value="Unassembled WGS sequence"/>
</dbReference>
<proteinExistence type="predicted"/>
<name>A0AAD1XIG8_EUPCR</name>
<accession>A0AAD1XIG8</accession>